<keyword evidence="2" id="KW-0808">Transferase</keyword>
<name>A0A6B0Y3L3_9RHOB</name>
<reference evidence="2" key="1">
    <citation type="submission" date="2019-09" db="EMBL/GenBank/DDBJ databases">
        <title>Characterisation of the sponge microbiome using genome-centric metagenomics.</title>
        <authorList>
            <person name="Engelberts J.P."/>
            <person name="Robbins S.J."/>
            <person name="De Goeij J.M."/>
            <person name="Aranda M."/>
            <person name="Bell S.C."/>
            <person name="Webster N.S."/>
        </authorList>
    </citation>
    <scope>NUCLEOTIDE SEQUENCE</scope>
    <source>
        <strain evidence="2">SB0664_bin_43</strain>
    </source>
</reference>
<feature type="region of interest" description="Disordered" evidence="1">
    <location>
        <begin position="556"/>
        <end position="575"/>
    </location>
</feature>
<dbReference type="GO" id="GO:0016740">
    <property type="term" value="F:transferase activity"/>
    <property type="evidence" value="ECO:0007669"/>
    <property type="project" value="UniProtKB-KW"/>
</dbReference>
<accession>A0A6B0Y3L3</accession>
<dbReference type="Pfam" id="PF08843">
    <property type="entry name" value="AbiEii"/>
    <property type="match status" value="1"/>
</dbReference>
<dbReference type="AlphaFoldDB" id="A0A6B0Y3L3"/>
<dbReference type="InterPro" id="IPR014942">
    <property type="entry name" value="AbiEii"/>
</dbReference>
<proteinExistence type="predicted"/>
<evidence type="ECO:0000313" key="2">
    <source>
        <dbReference type="EMBL" id="MXY34389.1"/>
    </source>
</evidence>
<evidence type="ECO:0000256" key="1">
    <source>
        <dbReference type="SAM" id="MobiDB-lite"/>
    </source>
</evidence>
<comment type="caution">
    <text evidence="2">The sequence shown here is derived from an EMBL/GenBank/DDBJ whole genome shotgun (WGS) entry which is preliminary data.</text>
</comment>
<gene>
    <name evidence="2" type="ORF">F4Y60_09955</name>
</gene>
<sequence length="601" mass="66966">MAMRLSAEEISSIAERRGFATEPVERMIRLFDVLEAFSSDDVMGPRLALVGGTALNAFYANLPRLSLDIDIHYIGRDGDVRIEEERPVFENRALRITEGKGYSLIRNPRSGTSGRWVFGYEDMQGLDAQLHIDVNYSQRPAFFGIGKLTSAPLGEHRARDIPVVDRSEVVGGKLSALVSRERARDLFDARVIADMPDVDWPRARVAALALGAADRRLDWRELSPSSINGNVEDVRENLEICLPVEHFDAFGGHQRWLDDTVRTCRDALAPMFRLTDREQAFLGAVLDHGVIDASHLDVDEGTRRRIEARPTLQERARIVREEQDRARVAEERERQRPDMALRLASALTERASPEGQTQWGNLRERIEKQLVASDRRQDVPEDAVQECARGIARKRAEADLRVRATKEAGGELIHELEARFGGAPGLPLREQDAYDEALRAGLERLSREDIRPDRLELAAARLAVTPQGTSRANFASELVRALEFGPVLEAEEIRSERSALPAELAMGTDALKDYEKGELQQRLYRSFTVSELRELSLGTGPHLDSLTDRAAQDRAAGTLKSLMSESAPGPAPWSRLHADLARSRGIEPVTAESSVATPDES</sequence>
<dbReference type="EMBL" id="VXRY01000397">
    <property type="protein sequence ID" value="MXY34389.1"/>
    <property type="molecule type" value="Genomic_DNA"/>
</dbReference>
<organism evidence="2">
    <name type="scientific">Boseongicola sp. SB0664_bin_43</name>
    <dbReference type="NCBI Taxonomy" id="2604844"/>
    <lineage>
        <taxon>Bacteria</taxon>
        <taxon>Pseudomonadati</taxon>
        <taxon>Pseudomonadota</taxon>
        <taxon>Alphaproteobacteria</taxon>
        <taxon>Rhodobacterales</taxon>
        <taxon>Paracoccaceae</taxon>
        <taxon>Boseongicola</taxon>
    </lineage>
</organism>
<protein>
    <submittedName>
        <fullName evidence="2">Nucleotidyl transferase AbiEii/AbiGii toxin family protein</fullName>
    </submittedName>
</protein>
<dbReference type="Gene3D" id="3.10.450.620">
    <property type="entry name" value="JHP933, nucleotidyltransferase-like core domain"/>
    <property type="match status" value="1"/>
</dbReference>